<reference evidence="4" key="1">
    <citation type="journal article" date="2015" name="Nat. Genet.">
        <title>The genome and transcriptome of the zoonotic hookworm Ancylostoma ceylanicum identify infection-specific gene families.</title>
        <authorList>
            <person name="Schwarz E.M."/>
            <person name="Hu Y."/>
            <person name="Antoshechkin I."/>
            <person name="Miller M.M."/>
            <person name="Sternberg P.W."/>
            <person name="Aroian R.V."/>
        </authorList>
    </citation>
    <scope>NUCLEOTIDE SEQUENCE</scope>
    <source>
        <strain evidence="4">HY135</strain>
    </source>
</reference>
<evidence type="ECO:0000313" key="4">
    <source>
        <dbReference type="Proteomes" id="UP000024635"/>
    </source>
</evidence>
<dbReference type="OrthoDB" id="5423599at2759"/>
<evidence type="ECO:0000256" key="2">
    <source>
        <dbReference type="SAM" id="MobiDB-lite"/>
    </source>
</evidence>
<proteinExistence type="predicted"/>
<dbReference type="SUPFAM" id="SSF55681">
    <property type="entry name" value="Class II aaRS and biotin synthetases"/>
    <property type="match status" value="1"/>
</dbReference>
<dbReference type="Proteomes" id="UP000024635">
    <property type="component" value="Unassembled WGS sequence"/>
</dbReference>
<dbReference type="AlphaFoldDB" id="A0A016SYH9"/>
<dbReference type="PRINTS" id="PR01047">
    <property type="entry name" value="TRNASYNTHTHR"/>
</dbReference>
<evidence type="ECO:0008006" key="5">
    <source>
        <dbReference type="Google" id="ProtNLM"/>
    </source>
</evidence>
<name>A0A016SYH9_9BILA</name>
<sequence length="286" mass="32836">MKMSSLRIGHWLGLDCNTEVAGVVHFSTEVFGVIIAVRLSRVFPVSNCMYNDHSQPDPDHVELEASMYIASEESYGLPYLDRKQLTEWRQSQRTHAERNMKLHRDGGFLFFESGGGSPYWWPKSTHVYNVLVELIVSEYSRRGFCEAVTPNMYADSLWEPDGRWKLYMDEISRLEEQRDGMLTASCSGHCLLYGHQTPSYSELPIRHADFGVLHRSDGACSPLSLPYICRFSEDDSHVFCRPDQIVQEIKVPSKARTNTVFRKNGASMMQRRSKKEKRLQMVPTIG</sequence>
<protein>
    <recommendedName>
        <fullName evidence="5">Threonine--tRNA ligase</fullName>
    </recommendedName>
</protein>
<gene>
    <name evidence="3" type="primary">Acey_s0159.g3282</name>
    <name evidence="3" type="ORF">Y032_0159g3282</name>
</gene>
<comment type="caution">
    <text evidence="3">The sequence shown here is derived from an EMBL/GenBank/DDBJ whole genome shotgun (WGS) entry which is preliminary data.</text>
</comment>
<dbReference type="GO" id="GO:0005524">
    <property type="term" value="F:ATP binding"/>
    <property type="evidence" value="ECO:0007669"/>
    <property type="project" value="InterPro"/>
</dbReference>
<accession>A0A016SYH9</accession>
<dbReference type="EMBL" id="JARK01001495">
    <property type="protein sequence ID" value="EYB95477.1"/>
    <property type="molecule type" value="Genomic_DNA"/>
</dbReference>
<dbReference type="GO" id="GO:0004829">
    <property type="term" value="F:threonine-tRNA ligase activity"/>
    <property type="evidence" value="ECO:0007669"/>
    <property type="project" value="InterPro"/>
</dbReference>
<evidence type="ECO:0000256" key="1">
    <source>
        <dbReference type="ARBA" id="ARBA00022917"/>
    </source>
</evidence>
<dbReference type="Gene3D" id="3.30.930.10">
    <property type="entry name" value="Bira Bifunctional Protein, Domain 2"/>
    <property type="match status" value="1"/>
</dbReference>
<organism evidence="3 4">
    <name type="scientific">Ancylostoma ceylanicum</name>
    <dbReference type="NCBI Taxonomy" id="53326"/>
    <lineage>
        <taxon>Eukaryota</taxon>
        <taxon>Metazoa</taxon>
        <taxon>Ecdysozoa</taxon>
        <taxon>Nematoda</taxon>
        <taxon>Chromadorea</taxon>
        <taxon>Rhabditida</taxon>
        <taxon>Rhabditina</taxon>
        <taxon>Rhabditomorpha</taxon>
        <taxon>Strongyloidea</taxon>
        <taxon>Ancylostomatidae</taxon>
        <taxon>Ancylostomatinae</taxon>
        <taxon>Ancylostoma</taxon>
    </lineage>
</organism>
<dbReference type="PANTHER" id="PTHR11451:SF46">
    <property type="entry name" value="THREONINE--TRNA LIGASE"/>
    <property type="match status" value="1"/>
</dbReference>
<dbReference type="STRING" id="53326.A0A016SYH9"/>
<dbReference type="GO" id="GO:0006435">
    <property type="term" value="P:threonyl-tRNA aminoacylation"/>
    <property type="evidence" value="ECO:0007669"/>
    <property type="project" value="InterPro"/>
</dbReference>
<dbReference type="PANTHER" id="PTHR11451">
    <property type="entry name" value="THREONINE-TRNA LIGASE"/>
    <property type="match status" value="1"/>
</dbReference>
<dbReference type="InterPro" id="IPR045864">
    <property type="entry name" value="aa-tRNA-synth_II/BPL/LPL"/>
</dbReference>
<feature type="region of interest" description="Disordered" evidence="2">
    <location>
        <begin position="266"/>
        <end position="286"/>
    </location>
</feature>
<keyword evidence="4" id="KW-1185">Reference proteome</keyword>
<keyword evidence="1" id="KW-0648">Protein biosynthesis</keyword>
<dbReference type="InterPro" id="IPR002320">
    <property type="entry name" value="Thr-tRNA-ligase_IIa"/>
</dbReference>
<dbReference type="GO" id="GO:0005739">
    <property type="term" value="C:mitochondrion"/>
    <property type="evidence" value="ECO:0007669"/>
    <property type="project" value="TreeGrafter"/>
</dbReference>
<evidence type="ECO:0000313" key="3">
    <source>
        <dbReference type="EMBL" id="EYB95477.1"/>
    </source>
</evidence>